<dbReference type="AlphaFoldDB" id="A0A316AKN9"/>
<dbReference type="InterPro" id="IPR034660">
    <property type="entry name" value="DinB/YfiT-like"/>
</dbReference>
<sequence length="157" mass="18925">MEPLTDSPQRMKTIFDATTRREIRTRIEQLQPDSPRLWGKMDPYQMVRHCYLSDEMTHGLKSYKRLFIGRLFGPMTLKQILKNEDPIKKNQPTHPDMKITHQGDFHAEREKWILLMERYAYFDLLESTHPFFGKMTQEQVGQYVYKHTDHHLRQFGK</sequence>
<dbReference type="Pfam" id="PF07606">
    <property type="entry name" value="DUF1569"/>
    <property type="match status" value="1"/>
</dbReference>
<organism evidence="1 2">
    <name type="scientific">Dyadobacter jejuensis</name>
    <dbReference type="NCBI Taxonomy" id="1082580"/>
    <lineage>
        <taxon>Bacteria</taxon>
        <taxon>Pseudomonadati</taxon>
        <taxon>Bacteroidota</taxon>
        <taxon>Cytophagia</taxon>
        <taxon>Cytophagales</taxon>
        <taxon>Spirosomataceae</taxon>
        <taxon>Dyadobacter</taxon>
    </lineage>
</organism>
<proteinExistence type="predicted"/>
<protein>
    <submittedName>
        <fullName evidence="1">Uncharacterized protein DUF1569</fullName>
    </submittedName>
</protein>
<comment type="caution">
    <text evidence="1">The sequence shown here is derived from an EMBL/GenBank/DDBJ whole genome shotgun (WGS) entry which is preliminary data.</text>
</comment>
<dbReference type="RefSeq" id="WP_229203336.1">
    <property type="nucleotide sequence ID" value="NZ_QGDT01000005.1"/>
</dbReference>
<keyword evidence="2" id="KW-1185">Reference proteome</keyword>
<evidence type="ECO:0000313" key="2">
    <source>
        <dbReference type="Proteomes" id="UP000245880"/>
    </source>
</evidence>
<gene>
    <name evidence="1" type="ORF">CLV98_105118</name>
</gene>
<dbReference type="EMBL" id="QGDT01000005">
    <property type="protein sequence ID" value="PWJ57938.1"/>
    <property type="molecule type" value="Genomic_DNA"/>
</dbReference>
<dbReference type="InterPro" id="IPR011463">
    <property type="entry name" value="DUF1569"/>
</dbReference>
<reference evidence="1 2" key="1">
    <citation type="submission" date="2018-03" db="EMBL/GenBank/DDBJ databases">
        <title>Genomic Encyclopedia of Archaeal and Bacterial Type Strains, Phase II (KMG-II): from individual species to whole genera.</title>
        <authorList>
            <person name="Goeker M."/>
        </authorList>
    </citation>
    <scope>NUCLEOTIDE SEQUENCE [LARGE SCALE GENOMIC DNA]</scope>
    <source>
        <strain evidence="1 2">DSM 100346</strain>
    </source>
</reference>
<name>A0A316AKN9_9BACT</name>
<evidence type="ECO:0000313" key="1">
    <source>
        <dbReference type="EMBL" id="PWJ57938.1"/>
    </source>
</evidence>
<accession>A0A316AKN9</accession>
<dbReference type="Proteomes" id="UP000245880">
    <property type="component" value="Unassembled WGS sequence"/>
</dbReference>
<dbReference type="Gene3D" id="1.20.120.450">
    <property type="entry name" value="dinb family like domain"/>
    <property type="match status" value="1"/>
</dbReference>